<keyword evidence="7" id="KW-1185">Reference proteome</keyword>
<dbReference type="GO" id="GO:0008113">
    <property type="term" value="F:peptide-methionine (S)-S-oxide reductase activity"/>
    <property type="evidence" value="ECO:0007669"/>
    <property type="project" value="UniProtKB-EC"/>
</dbReference>
<reference evidence="6 7" key="1">
    <citation type="submission" date="2006-12" db="EMBL/GenBank/DDBJ databases">
        <title>Complete sequence of Shewanella amazonensis SB2B.</title>
        <authorList>
            <consortium name="US DOE Joint Genome Institute"/>
            <person name="Copeland A."/>
            <person name="Lucas S."/>
            <person name="Lapidus A."/>
            <person name="Barry K."/>
            <person name="Detter J.C."/>
            <person name="Glavina del Rio T."/>
            <person name="Hammon N."/>
            <person name="Israni S."/>
            <person name="Dalin E."/>
            <person name="Tice H."/>
            <person name="Pitluck S."/>
            <person name="Munk A.C."/>
            <person name="Brettin T."/>
            <person name="Bruce D."/>
            <person name="Han C."/>
            <person name="Tapia R."/>
            <person name="Gilna P."/>
            <person name="Schmutz J."/>
            <person name="Larimer F."/>
            <person name="Land M."/>
            <person name="Hauser L."/>
            <person name="Kyrpides N."/>
            <person name="Mikhailova N."/>
            <person name="Fredrickson J."/>
            <person name="Richardson P."/>
        </authorList>
    </citation>
    <scope>NUCLEOTIDE SEQUENCE [LARGE SCALE GENOMIC DNA]</scope>
    <source>
        <strain evidence="7">ATCC BAA-1098 / SB2B</strain>
    </source>
</reference>
<dbReference type="EMBL" id="CP000507">
    <property type="protein sequence ID" value="ABM01546.1"/>
    <property type="molecule type" value="Genomic_DNA"/>
</dbReference>
<dbReference type="RefSeq" id="WP_011761450.1">
    <property type="nucleotide sequence ID" value="NC_008700.1"/>
</dbReference>
<organism evidence="6 7">
    <name type="scientific">Shewanella amazonensis (strain ATCC BAA-1098 / SB2B)</name>
    <dbReference type="NCBI Taxonomy" id="326297"/>
    <lineage>
        <taxon>Bacteria</taxon>
        <taxon>Pseudomonadati</taxon>
        <taxon>Pseudomonadota</taxon>
        <taxon>Gammaproteobacteria</taxon>
        <taxon>Alteromonadales</taxon>
        <taxon>Shewanellaceae</taxon>
        <taxon>Shewanella</taxon>
    </lineage>
</organism>
<dbReference type="PANTHER" id="PTHR43774">
    <property type="entry name" value="PEPTIDE METHIONINE SULFOXIDE REDUCTASE"/>
    <property type="match status" value="1"/>
</dbReference>
<dbReference type="Gene3D" id="3.30.1060.10">
    <property type="entry name" value="Peptide methionine sulphoxide reductase MsrA"/>
    <property type="match status" value="1"/>
</dbReference>
<evidence type="ECO:0000256" key="1">
    <source>
        <dbReference type="ARBA" id="ARBA00012502"/>
    </source>
</evidence>
<dbReference type="eggNOG" id="COG0225">
    <property type="taxonomic scope" value="Bacteria"/>
</dbReference>
<evidence type="ECO:0000259" key="5">
    <source>
        <dbReference type="Pfam" id="PF01625"/>
    </source>
</evidence>
<dbReference type="HOGENOM" id="CLU_031040_10_0_6"/>
<keyword evidence="2" id="KW-0560">Oxidoreductase</keyword>
<sequence length="179" mass="20020">MMHSCRTTKLPHSAADGATNLAGITLGGGCHWCTEAVFQRLSGVIEVEQGWARSNPPADEWSEAVTVHFNPEQISLTELVRVHLYTHSATKAHSLRGKYRSALYSCNESQQQQLTEILATLADEFLQPLVTLILPLEGFKASPAEYQNYYQTDPDRPFCQVYIAPKLEKLARLLEDDKS</sequence>
<dbReference type="Proteomes" id="UP000009175">
    <property type="component" value="Chromosome"/>
</dbReference>
<dbReference type="EC" id="1.8.4.11" evidence="1"/>
<dbReference type="PANTHER" id="PTHR43774:SF1">
    <property type="entry name" value="PEPTIDE METHIONINE SULFOXIDE REDUCTASE MSRA 2"/>
    <property type="match status" value="1"/>
</dbReference>
<accession>A1SAY9</accession>
<dbReference type="Pfam" id="PF01625">
    <property type="entry name" value="PMSR"/>
    <property type="match status" value="1"/>
</dbReference>
<feature type="domain" description="Peptide methionine sulphoxide reductase MsrA" evidence="5">
    <location>
        <begin position="24"/>
        <end position="159"/>
    </location>
</feature>
<comment type="catalytic activity">
    <reaction evidence="4">
        <text>[thioredoxin]-disulfide + L-methionine + H2O = L-methionine (S)-S-oxide + [thioredoxin]-dithiol</text>
        <dbReference type="Rhea" id="RHEA:19993"/>
        <dbReference type="Rhea" id="RHEA-COMP:10698"/>
        <dbReference type="Rhea" id="RHEA-COMP:10700"/>
        <dbReference type="ChEBI" id="CHEBI:15377"/>
        <dbReference type="ChEBI" id="CHEBI:29950"/>
        <dbReference type="ChEBI" id="CHEBI:50058"/>
        <dbReference type="ChEBI" id="CHEBI:57844"/>
        <dbReference type="ChEBI" id="CHEBI:58772"/>
        <dbReference type="EC" id="1.8.4.11"/>
    </reaction>
</comment>
<evidence type="ECO:0000313" key="7">
    <source>
        <dbReference type="Proteomes" id="UP000009175"/>
    </source>
</evidence>
<gene>
    <name evidence="6" type="ordered locus">Sama_3343</name>
</gene>
<dbReference type="AlphaFoldDB" id="A1SAY9"/>
<evidence type="ECO:0000256" key="3">
    <source>
        <dbReference type="ARBA" id="ARBA00047806"/>
    </source>
</evidence>
<evidence type="ECO:0000256" key="2">
    <source>
        <dbReference type="ARBA" id="ARBA00023002"/>
    </source>
</evidence>
<dbReference type="PROSITE" id="PS51257">
    <property type="entry name" value="PROKAR_LIPOPROTEIN"/>
    <property type="match status" value="1"/>
</dbReference>
<dbReference type="STRING" id="326297.Sama_3343"/>
<evidence type="ECO:0000313" key="6">
    <source>
        <dbReference type="EMBL" id="ABM01546.1"/>
    </source>
</evidence>
<evidence type="ECO:0000256" key="4">
    <source>
        <dbReference type="ARBA" id="ARBA00048782"/>
    </source>
</evidence>
<name>A1SAY9_SHEAM</name>
<dbReference type="InterPro" id="IPR002569">
    <property type="entry name" value="Met_Sox_Rdtase_MsrA_dom"/>
</dbReference>
<dbReference type="InterPro" id="IPR036509">
    <property type="entry name" value="Met_Sox_Rdtase_MsrA_sf"/>
</dbReference>
<proteinExistence type="predicted"/>
<dbReference type="SUPFAM" id="SSF55068">
    <property type="entry name" value="Peptide methionine sulfoxide reductase"/>
    <property type="match status" value="1"/>
</dbReference>
<dbReference type="KEGG" id="saz:Sama_3343"/>
<protein>
    <recommendedName>
        <fullName evidence="1">peptide-methionine (S)-S-oxide reductase</fullName>
        <ecNumber evidence="1">1.8.4.11</ecNumber>
    </recommendedName>
</protein>
<comment type="catalytic activity">
    <reaction evidence="3">
        <text>L-methionyl-[protein] + [thioredoxin]-disulfide + H2O = L-methionyl-(S)-S-oxide-[protein] + [thioredoxin]-dithiol</text>
        <dbReference type="Rhea" id="RHEA:14217"/>
        <dbReference type="Rhea" id="RHEA-COMP:10698"/>
        <dbReference type="Rhea" id="RHEA-COMP:10700"/>
        <dbReference type="Rhea" id="RHEA-COMP:12313"/>
        <dbReference type="Rhea" id="RHEA-COMP:12315"/>
        <dbReference type="ChEBI" id="CHEBI:15377"/>
        <dbReference type="ChEBI" id="CHEBI:16044"/>
        <dbReference type="ChEBI" id="CHEBI:29950"/>
        <dbReference type="ChEBI" id="CHEBI:44120"/>
        <dbReference type="ChEBI" id="CHEBI:50058"/>
        <dbReference type="EC" id="1.8.4.11"/>
    </reaction>
</comment>